<gene>
    <name evidence="1" type="ORF">A3A93_02995</name>
</gene>
<comment type="caution">
    <text evidence="1">The sequence shown here is derived from an EMBL/GenBank/DDBJ whole genome shotgun (WGS) entry which is preliminary data.</text>
</comment>
<dbReference type="InterPro" id="IPR021109">
    <property type="entry name" value="Peptidase_aspartic_dom_sf"/>
</dbReference>
<name>A0A1F7IXR4_9BACT</name>
<dbReference type="Gene3D" id="2.40.70.10">
    <property type="entry name" value="Acid Proteases"/>
    <property type="match status" value="1"/>
</dbReference>
<evidence type="ECO:0000313" key="1">
    <source>
        <dbReference type="EMBL" id="OGK48172.1"/>
    </source>
</evidence>
<proteinExistence type="predicted"/>
<dbReference type="STRING" id="1802061.A3A93_02995"/>
<organism evidence="1 2">
    <name type="scientific">Candidatus Roizmanbacteria bacterium RIFCSPLOWO2_01_FULL_38_12</name>
    <dbReference type="NCBI Taxonomy" id="1802061"/>
    <lineage>
        <taxon>Bacteria</taxon>
        <taxon>Candidatus Roizmaniibacteriota</taxon>
    </lineage>
</organism>
<dbReference type="EMBL" id="MGAL01000021">
    <property type="protein sequence ID" value="OGK48172.1"/>
    <property type="molecule type" value="Genomic_DNA"/>
</dbReference>
<dbReference type="CDD" id="cd00303">
    <property type="entry name" value="retropepsin_like"/>
    <property type="match status" value="1"/>
</dbReference>
<dbReference type="Proteomes" id="UP000177141">
    <property type="component" value="Unassembled WGS sequence"/>
</dbReference>
<protein>
    <recommendedName>
        <fullName evidence="3">Peptidase A2 domain-containing protein</fullName>
    </recommendedName>
</protein>
<sequence length="137" mass="15653">MIVIPYTILPGKPKPVHLPFARIKLNYKKTHKMTPVPVTALIDSGADVCFCNDMIGTWLGIKFKKDGSEKQFRTANKTKFNAIPFTVTLIAYGKTYDCKFYFTDVLPRHTPIILGQVGFFDHFKITFDYSKNEITLI</sequence>
<accession>A0A1F7IXR4</accession>
<dbReference type="AlphaFoldDB" id="A0A1F7IXR4"/>
<evidence type="ECO:0008006" key="3">
    <source>
        <dbReference type="Google" id="ProtNLM"/>
    </source>
</evidence>
<reference evidence="1 2" key="1">
    <citation type="journal article" date="2016" name="Nat. Commun.">
        <title>Thousands of microbial genomes shed light on interconnected biogeochemical processes in an aquifer system.</title>
        <authorList>
            <person name="Anantharaman K."/>
            <person name="Brown C.T."/>
            <person name="Hug L.A."/>
            <person name="Sharon I."/>
            <person name="Castelle C.J."/>
            <person name="Probst A.J."/>
            <person name="Thomas B.C."/>
            <person name="Singh A."/>
            <person name="Wilkins M.J."/>
            <person name="Karaoz U."/>
            <person name="Brodie E.L."/>
            <person name="Williams K.H."/>
            <person name="Hubbard S.S."/>
            <person name="Banfield J.F."/>
        </authorList>
    </citation>
    <scope>NUCLEOTIDE SEQUENCE [LARGE SCALE GENOMIC DNA]</scope>
</reference>
<evidence type="ECO:0000313" key="2">
    <source>
        <dbReference type="Proteomes" id="UP000177141"/>
    </source>
</evidence>